<dbReference type="InterPro" id="IPR004821">
    <property type="entry name" value="Cyt_trans-like"/>
</dbReference>
<evidence type="ECO:0000256" key="17">
    <source>
        <dbReference type="RuleBase" id="RU362021"/>
    </source>
</evidence>
<evidence type="ECO:0000256" key="4">
    <source>
        <dbReference type="ARBA" id="ARBA00005019"/>
    </source>
</evidence>
<comment type="catalytic activity">
    <reaction evidence="15 17">
        <text>beta-nicotinamide D-ribonucleotide + ATP + H(+) = diphosphate + NAD(+)</text>
        <dbReference type="Rhea" id="RHEA:21360"/>
        <dbReference type="ChEBI" id="CHEBI:14649"/>
        <dbReference type="ChEBI" id="CHEBI:15378"/>
        <dbReference type="ChEBI" id="CHEBI:30616"/>
        <dbReference type="ChEBI" id="CHEBI:33019"/>
        <dbReference type="ChEBI" id="CHEBI:57540"/>
        <dbReference type="EC" id="2.7.7.1"/>
    </reaction>
</comment>
<keyword evidence="21" id="KW-1185">Reference proteome</keyword>
<comment type="pathway">
    <text evidence="3 17">Cofactor biosynthesis; NAD(+) biosynthesis; NAD(+) from nicotinamide D-ribonucleotide: step 1/1.</text>
</comment>
<evidence type="ECO:0000256" key="13">
    <source>
        <dbReference type="ARBA" id="ARBA00023128"/>
    </source>
</evidence>
<evidence type="ECO:0000313" key="20">
    <source>
        <dbReference type="EMBL" id="ROW06259.1"/>
    </source>
</evidence>
<keyword evidence="10 17" id="KW-0547">Nucleotide-binding</keyword>
<evidence type="ECO:0000256" key="6">
    <source>
        <dbReference type="ARBA" id="ARBA00011881"/>
    </source>
</evidence>
<dbReference type="FunFam" id="3.40.50.620:FF:000221">
    <property type="entry name" value="Nicotinamide/nicotinic acid mononucleotide adenylyltransferase 3"/>
    <property type="match status" value="1"/>
</dbReference>
<evidence type="ECO:0000256" key="3">
    <source>
        <dbReference type="ARBA" id="ARBA00004658"/>
    </source>
</evidence>
<comment type="similarity">
    <text evidence="5 17">Belongs to the eukaryotic NMN adenylyltransferase family.</text>
</comment>
<keyword evidence="12 17" id="KW-0520">NAD</keyword>
<evidence type="ECO:0000256" key="18">
    <source>
        <dbReference type="SAM" id="MobiDB-lite"/>
    </source>
</evidence>
<comment type="subunit">
    <text evidence="6">Homotetramer.</text>
</comment>
<feature type="region of interest" description="Disordered" evidence="18">
    <location>
        <begin position="1"/>
        <end position="38"/>
    </location>
</feature>
<keyword evidence="9 17" id="KW-0548">Nucleotidyltransferase</keyword>
<dbReference type="PANTHER" id="PTHR12039:SF0">
    <property type="entry name" value="NICOTINAMIDE-NUCLEOTIDE ADENYLYLTRANSFERASE"/>
    <property type="match status" value="1"/>
</dbReference>
<comment type="function">
    <text evidence="16">Catalyzes the formation of NAD(+) from nicotinamide mononucleotide (NMN) and ATP. Can also use the deamidated form; nicotinic acid mononucleotide (NaMN) as substrate with the same efficiency. Can use triazofurin monophosphate (TrMP) as substrate. Can also use GTP and ITP as nucleotide donors. Also catalyzes the reverse reaction, i.e. the pyrophosphorolytic cleavage of NAD(+). For the pyrophosphorolytic activity, can use NAD(+), NADH, NaAD, nicotinic acid adenine dinucleotide phosphate (NHD), nicotinamide guanine dinucleotide (NGD) as substrates. Fails to cleave phosphorylated dinucleotides NADP(+), NADPH and NaADP(+). Protects against axonal degeneration following injury. May be involved in the maintenance of axonal integrity. Also functions as a stress-response chaperone protein that prevents toxic aggregation of proteins; this function may be independent of its NAD(+) synthesis activity.</text>
</comment>
<dbReference type="InterPro" id="IPR045094">
    <property type="entry name" value="NMNAT_euk"/>
</dbReference>
<dbReference type="EC" id="2.7.7.18" evidence="17"/>
<comment type="caution">
    <text evidence="20">The sequence shown here is derived from an EMBL/GenBank/DDBJ whole genome shotgun (WGS) entry which is preliminary data.</text>
</comment>
<dbReference type="CDD" id="cd09286">
    <property type="entry name" value="NMNAT_Eukarya"/>
    <property type="match status" value="1"/>
</dbReference>
<comment type="subcellular location">
    <subcellularLocation>
        <location evidence="2">Mitochondrion</location>
    </subcellularLocation>
</comment>
<comment type="cofactor">
    <cofactor evidence="1">
        <name>Mg(2+)</name>
        <dbReference type="ChEBI" id="CHEBI:18420"/>
    </cofactor>
</comment>
<dbReference type="AlphaFoldDB" id="A0A423WSH8"/>
<evidence type="ECO:0000256" key="15">
    <source>
        <dbReference type="ARBA" id="ARBA00049001"/>
    </source>
</evidence>
<keyword evidence="8 17" id="KW-0808">Transferase</keyword>
<evidence type="ECO:0000256" key="14">
    <source>
        <dbReference type="ARBA" id="ARBA00048721"/>
    </source>
</evidence>
<comment type="pathway">
    <text evidence="4">Cofactor biosynthesis; NAD(+) biosynthesis; deamido-NAD(+) from nicotinate D-ribonucleotide: step 1/1.</text>
</comment>
<evidence type="ECO:0000256" key="16">
    <source>
        <dbReference type="ARBA" id="ARBA00093425"/>
    </source>
</evidence>
<dbReference type="GO" id="GO:0000309">
    <property type="term" value="F:nicotinamide-nucleotide adenylyltransferase activity"/>
    <property type="evidence" value="ECO:0007669"/>
    <property type="project" value="UniProtKB-EC"/>
</dbReference>
<dbReference type="Pfam" id="PF01467">
    <property type="entry name" value="CTP_transf_like"/>
    <property type="match status" value="1"/>
</dbReference>
<evidence type="ECO:0000259" key="19">
    <source>
        <dbReference type="Pfam" id="PF01467"/>
    </source>
</evidence>
<feature type="domain" description="Cytidyltransferase-like" evidence="19">
    <location>
        <begin position="83"/>
        <end position="270"/>
    </location>
</feature>
<accession>A0A423WSH8</accession>
<organism evidence="20 21">
    <name type="scientific">Cytospora leucostoma</name>
    <dbReference type="NCBI Taxonomy" id="1230097"/>
    <lineage>
        <taxon>Eukaryota</taxon>
        <taxon>Fungi</taxon>
        <taxon>Dikarya</taxon>
        <taxon>Ascomycota</taxon>
        <taxon>Pezizomycotina</taxon>
        <taxon>Sordariomycetes</taxon>
        <taxon>Sordariomycetidae</taxon>
        <taxon>Diaporthales</taxon>
        <taxon>Cytosporaceae</taxon>
        <taxon>Cytospora</taxon>
    </lineage>
</organism>
<evidence type="ECO:0000256" key="7">
    <source>
        <dbReference type="ARBA" id="ARBA00022642"/>
    </source>
</evidence>
<evidence type="ECO:0000256" key="11">
    <source>
        <dbReference type="ARBA" id="ARBA00022840"/>
    </source>
</evidence>
<evidence type="ECO:0000256" key="2">
    <source>
        <dbReference type="ARBA" id="ARBA00004173"/>
    </source>
</evidence>
<dbReference type="InterPro" id="IPR005248">
    <property type="entry name" value="NadD/NMNAT"/>
</dbReference>
<sequence length="299" mass="33235">MSGSAQQAPADQHQPIADPALPPADMDSDTSSEAQEVQVAQEAVPSISNIITESQLSPETYRFPSERLLRRQQHEGKTPLVLVACGSFSPVTYLHLRMFEMASDYARFNTKYEIVGGFLSPVSDAYKKPGLAPAKHRIQMCGFAAGKTSEWLTCDPWEAIQPNYVPTAQVLDHFHNEINNVIGGVEDVHGNKQQVRIALLAGADLIQTMSTPGVWSSQDLDHILKNFGAFIIERTGTDIDEALAGLKDYKDNIHVIPQVITNDVSSTKVRLMRKRHLSLRYIVPEPVIEYIDQHGLYQE</sequence>
<evidence type="ECO:0000256" key="1">
    <source>
        <dbReference type="ARBA" id="ARBA00001946"/>
    </source>
</evidence>
<dbReference type="GO" id="GO:0004515">
    <property type="term" value="F:nicotinate-nucleotide adenylyltransferase activity"/>
    <property type="evidence" value="ECO:0007669"/>
    <property type="project" value="UniProtKB-EC"/>
</dbReference>
<dbReference type="GO" id="GO:0005524">
    <property type="term" value="F:ATP binding"/>
    <property type="evidence" value="ECO:0007669"/>
    <property type="project" value="UniProtKB-KW"/>
</dbReference>
<dbReference type="GO" id="GO:0009435">
    <property type="term" value="P:NAD+ biosynthetic process"/>
    <property type="evidence" value="ECO:0007669"/>
    <property type="project" value="UniProtKB-UniPathway"/>
</dbReference>
<gene>
    <name evidence="20" type="ORF">VPNG_08102</name>
</gene>
<dbReference type="Proteomes" id="UP000285146">
    <property type="component" value="Unassembled WGS sequence"/>
</dbReference>
<name>A0A423WSH8_9PEZI</name>
<dbReference type="SUPFAM" id="SSF52374">
    <property type="entry name" value="Nucleotidylyl transferase"/>
    <property type="match status" value="1"/>
</dbReference>
<proteinExistence type="inferred from homology"/>
<dbReference type="InterPro" id="IPR014729">
    <property type="entry name" value="Rossmann-like_a/b/a_fold"/>
</dbReference>
<reference evidence="20 21" key="1">
    <citation type="submission" date="2015-09" db="EMBL/GenBank/DDBJ databases">
        <title>Host preference determinants of Valsa canker pathogens revealed by comparative genomics.</title>
        <authorList>
            <person name="Yin Z."/>
            <person name="Huang L."/>
        </authorList>
    </citation>
    <scope>NUCLEOTIDE SEQUENCE [LARGE SCALE GENOMIC DNA]</scope>
    <source>
        <strain evidence="20 21">SXYLt</strain>
    </source>
</reference>
<protein>
    <recommendedName>
        <fullName evidence="17">Nicotinamide-nucleotide adenylyltransferase</fullName>
        <ecNumber evidence="17">2.7.7.1</ecNumber>
        <ecNumber evidence="17">2.7.7.18</ecNumber>
    </recommendedName>
</protein>
<dbReference type="FunCoup" id="A0A423WSH8">
    <property type="interactions" value="479"/>
</dbReference>
<evidence type="ECO:0000256" key="5">
    <source>
        <dbReference type="ARBA" id="ARBA00007064"/>
    </source>
</evidence>
<keyword evidence="7 17" id="KW-0662">Pyridine nucleotide biosynthesis</keyword>
<evidence type="ECO:0000256" key="10">
    <source>
        <dbReference type="ARBA" id="ARBA00022741"/>
    </source>
</evidence>
<dbReference type="Gene3D" id="3.40.50.620">
    <property type="entry name" value="HUPs"/>
    <property type="match status" value="1"/>
</dbReference>
<dbReference type="STRING" id="1230097.A0A423WSH8"/>
<dbReference type="InParanoid" id="A0A423WSH8"/>
<dbReference type="PANTHER" id="PTHR12039">
    <property type="entry name" value="NICOTINAMIDE MONONUCLEOTIDE ADENYLYLTRANSFERASE"/>
    <property type="match status" value="1"/>
</dbReference>
<keyword evidence="13" id="KW-0496">Mitochondrion</keyword>
<keyword evidence="11 17" id="KW-0067">ATP-binding</keyword>
<dbReference type="UniPathway" id="UPA00253">
    <property type="reaction ID" value="UER00332"/>
</dbReference>
<dbReference type="EMBL" id="LKEB01000043">
    <property type="protein sequence ID" value="ROW06259.1"/>
    <property type="molecule type" value="Genomic_DNA"/>
</dbReference>
<dbReference type="OrthoDB" id="422187at2759"/>
<evidence type="ECO:0000256" key="9">
    <source>
        <dbReference type="ARBA" id="ARBA00022695"/>
    </source>
</evidence>
<comment type="catalytic activity">
    <reaction evidence="14 17">
        <text>nicotinate beta-D-ribonucleotide + ATP + H(+) = deamido-NAD(+) + diphosphate</text>
        <dbReference type="Rhea" id="RHEA:22860"/>
        <dbReference type="ChEBI" id="CHEBI:15378"/>
        <dbReference type="ChEBI" id="CHEBI:30616"/>
        <dbReference type="ChEBI" id="CHEBI:33019"/>
        <dbReference type="ChEBI" id="CHEBI:57502"/>
        <dbReference type="ChEBI" id="CHEBI:58437"/>
        <dbReference type="EC" id="2.7.7.18"/>
    </reaction>
</comment>
<evidence type="ECO:0000256" key="8">
    <source>
        <dbReference type="ARBA" id="ARBA00022679"/>
    </source>
</evidence>
<dbReference type="InterPro" id="IPR051182">
    <property type="entry name" value="Euk_NMN_adenylyltrnsfrase"/>
</dbReference>
<dbReference type="NCBIfam" id="TIGR00482">
    <property type="entry name" value="nicotinate (nicotinamide) nucleotide adenylyltransferase"/>
    <property type="match status" value="1"/>
</dbReference>
<dbReference type="GO" id="GO:0005759">
    <property type="term" value="C:mitochondrial matrix"/>
    <property type="evidence" value="ECO:0007669"/>
    <property type="project" value="UniProtKB-ARBA"/>
</dbReference>
<dbReference type="EC" id="2.7.7.1" evidence="17"/>
<evidence type="ECO:0000313" key="21">
    <source>
        <dbReference type="Proteomes" id="UP000285146"/>
    </source>
</evidence>
<evidence type="ECO:0000256" key="12">
    <source>
        <dbReference type="ARBA" id="ARBA00023027"/>
    </source>
</evidence>